<evidence type="ECO:0000313" key="1">
    <source>
        <dbReference type="EMBL" id="SUA47501.1"/>
    </source>
</evidence>
<proteinExistence type="predicted"/>
<accession>A0A378X4D1</accession>
<organism evidence="1 2">
    <name type="scientific">Nocardia africana</name>
    <dbReference type="NCBI Taxonomy" id="134964"/>
    <lineage>
        <taxon>Bacteria</taxon>
        <taxon>Bacillati</taxon>
        <taxon>Actinomycetota</taxon>
        <taxon>Actinomycetes</taxon>
        <taxon>Mycobacteriales</taxon>
        <taxon>Nocardiaceae</taxon>
        <taxon>Nocardia</taxon>
    </lineage>
</organism>
<evidence type="ECO:0000313" key="2">
    <source>
        <dbReference type="Proteomes" id="UP000255082"/>
    </source>
</evidence>
<name>A0A378X4D1_9NOCA</name>
<protein>
    <submittedName>
        <fullName evidence="1">Uncharacterized protein</fullName>
    </submittedName>
</protein>
<dbReference type="RefSeq" id="WP_062965817.1">
    <property type="nucleotide sequence ID" value="NZ_JAJFOE010000002.1"/>
</dbReference>
<dbReference type="EMBL" id="UGRU01000001">
    <property type="protein sequence ID" value="SUA47501.1"/>
    <property type="molecule type" value="Genomic_DNA"/>
</dbReference>
<reference evidence="1 2" key="1">
    <citation type="submission" date="2018-06" db="EMBL/GenBank/DDBJ databases">
        <authorList>
            <consortium name="Pathogen Informatics"/>
            <person name="Doyle S."/>
        </authorList>
    </citation>
    <scope>NUCLEOTIDE SEQUENCE [LARGE SCALE GENOMIC DNA]</scope>
    <source>
        <strain evidence="1 2">NCTC13184</strain>
    </source>
</reference>
<dbReference type="AlphaFoldDB" id="A0A378X4D1"/>
<gene>
    <name evidence="1" type="ORF">NCTC13184_06042</name>
</gene>
<sequence>MALPSSKYIGAGTPNIAVPGGALVAPLATALPTGAAGINDPAFKALGYVFEDGIIADTLGGFGNAAVDAASWAGAALGSALAPMFGPGGCSRPVLDLRHRRRFATMRV</sequence>
<dbReference type="Proteomes" id="UP000255082">
    <property type="component" value="Unassembled WGS sequence"/>
</dbReference>